<evidence type="ECO:0000256" key="2">
    <source>
        <dbReference type="ARBA" id="ARBA00022475"/>
    </source>
</evidence>
<keyword evidence="3 8" id="KW-0812">Transmembrane</keyword>
<keyword evidence="11" id="KW-1185">Reference proteome</keyword>
<keyword evidence="2" id="KW-1003">Cell membrane</keyword>
<feature type="domain" description="Pycsar effector protein" evidence="9">
    <location>
        <begin position="12"/>
        <end position="145"/>
    </location>
</feature>
<evidence type="ECO:0000256" key="5">
    <source>
        <dbReference type="ARBA" id="ARBA00022989"/>
    </source>
</evidence>
<name>A0A223S0E1_9ACTN</name>
<reference evidence="10 11" key="1">
    <citation type="submission" date="2017-08" db="EMBL/GenBank/DDBJ databases">
        <title>The complete genome sequence of Nocardiopsis gilva YIM 90087.</title>
        <authorList>
            <person name="Yin M."/>
            <person name="Tang S."/>
        </authorList>
    </citation>
    <scope>NUCLEOTIDE SEQUENCE [LARGE SCALE GENOMIC DNA]</scope>
    <source>
        <strain evidence="10 11">YIM 90087</strain>
    </source>
</reference>
<dbReference type="EMBL" id="CP022753">
    <property type="protein sequence ID" value="ASU81593.1"/>
    <property type="molecule type" value="Genomic_DNA"/>
</dbReference>
<comment type="subcellular location">
    <subcellularLocation>
        <location evidence="1">Cell membrane</location>
    </subcellularLocation>
</comment>
<evidence type="ECO:0000259" key="9">
    <source>
        <dbReference type="Pfam" id="PF18967"/>
    </source>
</evidence>
<accession>A0A223S0E1</accession>
<evidence type="ECO:0000256" key="1">
    <source>
        <dbReference type="ARBA" id="ARBA00004236"/>
    </source>
</evidence>
<evidence type="ECO:0000256" key="7">
    <source>
        <dbReference type="ARBA" id="ARBA00023136"/>
    </source>
</evidence>
<evidence type="ECO:0000256" key="8">
    <source>
        <dbReference type="SAM" id="Phobius"/>
    </source>
</evidence>
<evidence type="ECO:0000256" key="3">
    <source>
        <dbReference type="ARBA" id="ARBA00022692"/>
    </source>
</evidence>
<keyword evidence="4" id="KW-0547">Nucleotide-binding</keyword>
<feature type="transmembrane region" description="Helical" evidence="8">
    <location>
        <begin position="135"/>
        <end position="155"/>
    </location>
</feature>
<keyword evidence="7 8" id="KW-0472">Membrane</keyword>
<dbReference type="InterPro" id="IPR043760">
    <property type="entry name" value="PycTM_dom"/>
</dbReference>
<feature type="transmembrane region" description="Helical" evidence="8">
    <location>
        <begin position="57"/>
        <end position="78"/>
    </location>
</feature>
<evidence type="ECO:0000256" key="6">
    <source>
        <dbReference type="ARBA" id="ARBA00023118"/>
    </source>
</evidence>
<organism evidence="10 11">
    <name type="scientific">Nocardiopsis gilva YIM 90087</name>
    <dbReference type="NCBI Taxonomy" id="1235441"/>
    <lineage>
        <taxon>Bacteria</taxon>
        <taxon>Bacillati</taxon>
        <taxon>Actinomycetota</taxon>
        <taxon>Actinomycetes</taxon>
        <taxon>Streptosporangiales</taxon>
        <taxon>Nocardiopsidaceae</taxon>
        <taxon>Nocardiopsis</taxon>
    </lineage>
</organism>
<sequence length="158" mass="16119">MTNQDPNDISAALASITLFQSNVQQADGKVGALLVAYAGAAVAAMSSQSELSERGDVVAALLLAGFTIAFLGSGYHLAQALRPRMGVPHGANRFGLTGIGASWPAPTPFTSAEAWEMSQMLAAIAQRKNFHVARAIPWVAGMLSVGIGGAVAGLLPGS</sequence>
<keyword evidence="5 8" id="KW-1133">Transmembrane helix</keyword>
<dbReference type="Proteomes" id="UP000215005">
    <property type="component" value="Chromosome"/>
</dbReference>
<dbReference type="AlphaFoldDB" id="A0A223S0E1"/>
<evidence type="ECO:0000313" key="11">
    <source>
        <dbReference type="Proteomes" id="UP000215005"/>
    </source>
</evidence>
<keyword evidence="6" id="KW-0051">Antiviral defense</keyword>
<gene>
    <name evidence="10" type="ORF">CDO52_01205</name>
</gene>
<proteinExistence type="predicted"/>
<dbReference type="Pfam" id="PF18967">
    <property type="entry name" value="PycTM"/>
    <property type="match status" value="1"/>
</dbReference>
<protein>
    <recommendedName>
        <fullName evidence="9">Pycsar effector protein domain-containing protein</fullName>
    </recommendedName>
</protein>
<evidence type="ECO:0000313" key="10">
    <source>
        <dbReference type="EMBL" id="ASU81593.1"/>
    </source>
</evidence>
<evidence type="ECO:0000256" key="4">
    <source>
        <dbReference type="ARBA" id="ARBA00022741"/>
    </source>
</evidence>
<dbReference type="KEGG" id="ngv:CDO52_01205"/>